<reference evidence="1 2" key="1">
    <citation type="submission" date="2015-07" db="EMBL/GenBank/DDBJ databases">
        <authorList>
            <consortium name="Pathogen Informatics"/>
        </authorList>
    </citation>
    <scope>NUCLEOTIDE SEQUENCE [LARGE SCALE GENOMIC DNA]</scope>
    <source>
        <strain evidence="1 2">A325</strain>
    </source>
</reference>
<evidence type="ECO:0000313" key="2">
    <source>
        <dbReference type="Proteomes" id="UP000046067"/>
    </source>
</evidence>
<sequence>MNAASSKPHKLLVKQVKQEQAKQKTVQPKLSRAIAKTKEKAKPQPATGKIKYAVQYASLSPQLTEQNRVWLNNILQQHRGELSLKYKNNGRLVLISECSTAACDINPEILQTLNRNDAFKTRYIEGENYIDYPLERVLNEQS</sequence>
<organism evidence="1 2">
    <name type="scientific">Vibrio cholerae</name>
    <dbReference type="NCBI Taxonomy" id="666"/>
    <lineage>
        <taxon>Bacteria</taxon>
        <taxon>Pseudomonadati</taxon>
        <taxon>Pseudomonadota</taxon>
        <taxon>Gammaproteobacteria</taxon>
        <taxon>Vibrionales</taxon>
        <taxon>Vibrionaceae</taxon>
        <taxon>Vibrio</taxon>
    </lineage>
</organism>
<name>A0A655X6V4_VIBCL</name>
<gene>
    <name evidence="1" type="ORF">ERS013201_01666</name>
</gene>
<dbReference type="AlphaFoldDB" id="A0A655X6V4"/>
<protein>
    <submittedName>
        <fullName evidence="1">Uncharacterized protein</fullName>
    </submittedName>
</protein>
<dbReference type="Proteomes" id="UP000046067">
    <property type="component" value="Unassembled WGS sequence"/>
</dbReference>
<proteinExistence type="predicted"/>
<evidence type="ECO:0000313" key="1">
    <source>
        <dbReference type="EMBL" id="CSC05117.1"/>
    </source>
</evidence>
<accession>A0A655X6V4</accession>
<dbReference type="EMBL" id="CWQJ01000008">
    <property type="protein sequence ID" value="CSC05117.1"/>
    <property type="molecule type" value="Genomic_DNA"/>
</dbReference>